<proteinExistence type="predicted"/>
<keyword evidence="2" id="KW-1133">Transmembrane helix</keyword>
<organism evidence="3 4">
    <name type="scientific">Eragrostis curvula</name>
    <name type="common">weeping love grass</name>
    <dbReference type="NCBI Taxonomy" id="38414"/>
    <lineage>
        <taxon>Eukaryota</taxon>
        <taxon>Viridiplantae</taxon>
        <taxon>Streptophyta</taxon>
        <taxon>Embryophyta</taxon>
        <taxon>Tracheophyta</taxon>
        <taxon>Spermatophyta</taxon>
        <taxon>Magnoliopsida</taxon>
        <taxon>Liliopsida</taxon>
        <taxon>Poales</taxon>
        <taxon>Poaceae</taxon>
        <taxon>PACMAD clade</taxon>
        <taxon>Chloridoideae</taxon>
        <taxon>Eragrostideae</taxon>
        <taxon>Eragrostidinae</taxon>
        <taxon>Eragrostis</taxon>
    </lineage>
</organism>
<gene>
    <name evidence="3" type="ORF">EJB05_23850</name>
</gene>
<protein>
    <submittedName>
        <fullName evidence="3">Uncharacterized protein</fullName>
    </submittedName>
</protein>
<dbReference type="EMBL" id="RWGY01000011">
    <property type="protein sequence ID" value="TVU32131.1"/>
    <property type="molecule type" value="Genomic_DNA"/>
</dbReference>
<dbReference type="AlphaFoldDB" id="A0A5J9V9H1"/>
<accession>A0A5J9V9H1</accession>
<evidence type="ECO:0000313" key="3">
    <source>
        <dbReference type="EMBL" id="TVU32131.1"/>
    </source>
</evidence>
<keyword evidence="2" id="KW-0812">Transmembrane</keyword>
<feature type="region of interest" description="Disordered" evidence="1">
    <location>
        <begin position="49"/>
        <end position="83"/>
    </location>
</feature>
<name>A0A5J9V9H1_9POAL</name>
<keyword evidence="2" id="KW-0472">Membrane</keyword>
<evidence type="ECO:0000313" key="4">
    <source>
        <dbReference type="Proteomes" id="UP000324897"/>
    </source>
</evidence>
<reference evidence="3 4" key="1">
    <citation type="journal article" date="2019" name="Sci. Rep.">
        <title>A high-quality genome of Eragrostis curvula grass provides insights into Poaceae evolution and supports new strategies to enhance forage quality.</title>
        <authorList>
            <person name="Carballo J."/>
            <person name="Santos B.A.C.M."/>
            <person name="Zappacosta D."/>
            <person name="Garbus I."/>
            <person name="Selva J.P."/>
            <person name="Gallo C.A."/>
            <person name="Diaz A."/>
            <person name="Albertini E."/>
            <person name="Caccamo M."/>
            <person name="Echenique V."/>
        </authorList>
    </citation>
    <scope>NUCLEOTIDE SEQUENCE [LARGE SCALE GENOMIC DNA]</scope>
    <source>
        <strain evidence="4">cv. Victoria</strain>
        <tissue evidence="3">Leaf</tissue>
    </source>
</reference>
<evidence type="ECO:0000256" key="2">
    <source>
        <dbReference type="SAM" id="Phobius"/>
    </source>
</evidence>
<feature type="transmembrane region" description="Helical" evidence="2">
    <location>
        <begin position="7"/>
        <end position="27"/>
    </location>
</feature>
<sequence length="83" mass="9137">MAMAQDVSVLPALGPLMYLLYLASFAYSHRHPCCACRLVQHAAVGLDPFTSDGTHTDSDSGSHPSVRPRPARAHRRHQDDCHE</sequence>
<evidence type="ECO:0000256" key="1">
    <source>
        <dbReference type="SAM" id="MobiDB-lite"/>
    </source>
</evidence>
<keyword evidence="4" id="KW-1185">Reference proteome</keyword>
<dbReference type="Gramene" id="TVU32131">
    <property type="protein sequence ID" value="TVU32131"/>
    <property type="gene ID" value="EJB05_23850"/>
</dbReference>
<dbReference type="Proteomes" id="UP000324897">
    <property type="component" value="Chromosome 1"/>
</dbReference>
<comment type="caution">
    <text evidence="3">The sequence shown here is derived from an EMBL/GenBank/DDBJ whole genome shotgun (WGS) entry which is preliminary data.</text>
</comment>